<evidence type="ECO:0000259" key="13">
    <source>
        <dbReference type="PROSITE" id="PS50937"/>
    </source>
</evidence>
<dbReference type="Proteomes" id="UP000266701">
    <property type="component" value="Unassembled WGS sequence"/>
</dbReference>
<dbReference type="AlphaFoldDB" id="A0A085SV15"/>
<evidence type="ECO:0000256" key="2">
    <source>
        <dbReference type="ARBA" id="ARBA00011738"/>
    </source>
</evidence>
<evidence type="ECO:0000256" key="7">
    <source>
        <dbReference type="ARBA" id="ARBA00023015"/>
    </source>
</evidence>
<dbReference type="GO" id="GO:0045893">
    <property type="term" value="P:positive regulation of DNA-templated transcription"/>
    <property type="evidence" value="ECO:0007669"/>
    <property type="project" value="InterPro"/>
</dbReference>
<dbReference type="InterPro" id="IPR000551">
    <property type="entry name" value="MerR-type_HTH_dom"/>
</dbReference>
<evidence type="ECO:0000313" key="15">
    <source>
        <dbReference type="Proteomes" id="UP000266701"/>
    </source>
</evidence>
<dbReference type="Gene3D" id="1.10.1660.10">
    <property type="match status" value="1"/>
</dbReference>
<evidence type="ECO:0000256" key="10">
    <source>
        <dbReference type="ARBA" id="ARBA00023163"/>
    </source>
</evidence>
<reference evidence="14 15" key="1">
    <citation type="journal article" date="2017" name="Emerg. Infect. Dis.">
        <title>Carbapenemase VCC-1-Producing Vibrio cholerae in Coastal Waters of Germany.</title>
        <authorList>
            <person name="Hammerl J.A."/>
            <person name="Jackel C."/>
            <person name="Bortolaia V."/>
            <person name="Schwartz K."/>
            <person name="Bier N."/>
            <person name="Hendriksen R.S."/>
            <person name="Guerra B."/>
            <person name="Strauch E."/>
        </authorList>
    </citation>
    <scope>NUCLEOTIDE SEQUENCE [LARGE SCALE GENOMIC DNA]</scope>
    <source>
        <strain evidence="14 15">VN-2825</strain>
    </source>
</reference>
<dbReference type="GO" id="GO:0003677">
    <property type="term" value="F:DNA binding"/>
    <property type="evidence" value="ECO:0007669"/>
    <property type="project" value="UniProtKB-KW"/>
</dbReference>
<name>A0A085SV15_VIBCL</name>
<dbReference type="InterPro" id="IPR015358">
    <property type="entry name" value="Tscrpt_reg_MerR_DNA-bd"/>
</dbReference>
<evidence type="ECO:0000256" key="6">
    <source>
        <dbReference type="ARBA" id="ARBA00023008"/>
    </source>
</evidence>
<dbReference type="EMBL" id="MCBA01000177">
    <property type="protein sequence ID" value="RGP83974.1"/>
    <property type="molecule type" value="Genomic_DNA"/>
</dbReference>
<comment type="subunit">
    <text evidence="2">Homodimer.</text>
</comment>
<keyword evidence="10" id="KW-0804">Transcription</keyword>
<dbReference type="GO" id="GO:0005507">
    <property type="term" value="F:copper ion binding"/>
    <property type="evidence" value="ECO:0007669"/>
    <property type="project" value="InterPro"/>
</dbReference>
<protein>
    <recommendedName>
        <fullName evidence="3">HTH-type transcriptional regulator CueR</fullName>
    </recommendedName>
    <alternativeName>
        <fullName evidence="12">Copper efflux regulator</fullName>
    </alternativeName>
    <alternativeName>
        <fullName evidence="11">Copper export regulator</fullName>
    </alternativeName>
</protein>
<evidence type="ECO:0000256" key="9">
    <source>
        <dbReference type="ARBA" id="ARBA00023159"/>
    </source>
</evidence>
<keyword evidence="5" id="KW-0479">Metal-binding</keyword>
<organism evidence="14 15">
    <name type="scientific">Vibrio cholerae</name>
    <dbReference type="NCBI Taxonomy" id="666"/>
    <lineage>
        <taxon>Bacteria</taxon>
        <taxon>Pseudomonadati</taxon>
        <taxon>Pseudomonadota</taxon>
        <taxon>Gammaproteobacteria</taxon>
        <taxon>Vibrionales</taxon>
        <taxon>Vibrionaceae</taxon>
        <taxon>Vibrio</taxon>
    </lineage>
</organism>
<evidence type="ECO:0000256" key="8">
    <source>
        <dbReference type="ARBA" id="ARBA00023125"/>
    </source>
</evidence>
<evidence type="ECO:0000256" key="12">
    <source>
        <dbReference type="ARBA" id="ARBA00032335"/>
    </source>
</evidence>
<dbReference type="SUPFAM" id="SSF46955">
    <property type="entry name" value="Putative DNA-binding domain"/>
    <property type="match status" value="1"/>
</dbReference>
<evidence type="ECO:0000256" key="1">
    <source>
        <dbReference type="ARBA" id="ARBA00004496"/>
    </source>
</evidence>
<keyword evidence="4" id="KW-0963">Cytoplasm</keyword>
<evidence type="ECO:0000256" key="5">
    <source>
        <dbReference type="ARBA" id="ARBA00022723"/>
    </source>
</evidence>
<comment type="subcellular location">
    <subcellularLocation>
        <location evidence="1">Cytoplasm</location>
    </subcellularLocation>
</comment>
<dbReference type="PROSITE" id="PS00552">
    <property type="entry name" value="HTH_MERR_1"/>
    <property type="match status" value="1"/>
</dbReference>
<dbReference type="RefSeq" id="WP_001027397.1">
    <property type="nucleotide sequence ID" value="NZ_BAABUI010000017.1"/>
</dbReference>
<dbReference type="Pfam" id="PF00376">
    <property type="entry name" value="MerR"/>
    <property type="match status" value="1"/>
</dbReference>
<dbReference type="GO" id="GO:0005737">
    <property type="term" value="C:cytoplasm"/>
    <property type="evidence" value="ECO:0007669"/>
    <property type="project" value="UniProtKB-SubCell"/>
</dbReference>
<dbReference type="InterPro" id="IPR011789">
    <property type="entry name" value="CueR"/>
</dbReference>
<dbReference type="GeneID" id="69720324"/>
<feature type="domain" description="HTH merR-type" evidence="13">
    <location>
        <begin position="1"/>
        <end position="69"/>
    </location>
</feature>
<keyword evidence="8" id="KW-0238">DNA-binding</keyword>
<sequence>MNISQIAKLTSLTAKSIRLYEEKGLITPPLRSESGYRTYTQQHVDDLLLIARCRRVGFSLDECKAMLTLANDPNRTSAAVRARAQEKWQEVSRKLSELTMIKQQLEEWIASCPGDQGSDCPIIEQLKGHCCSNNKTKTP</sequence>
<dbReference type="GO" id="GO:0003700">
    <property type="term" value="F:DNA-binding transcription factor activity"/>
    <property type="evidence" value="ECO:0007669"/>
    <property type="project" value="InterPro"/>
</dbReference>
<dbReference type="InterPro" id="IPR047057">
    <property type="entry name" value="MerR_fam"/>
</dbReference>
<evidence type="ECO:0000313" key="14">
    <source>
        <dbReference type="EMBL" id="RGP83974.1"/>
    </source>
</evidence>
<dbReference type="PROSITE" id="PS50937">
    <property type="entry name" value="HTH_MERR_2"/>
    <property type="match status" value="1"/>
</dbReference>
<evidence type="ECO:0000256" key="3">
    <source>
        <dbReference type="ARBA" id="ARBA00017250"/>
    </source>
</evidence>
<evidence type="ECO:0000256" key="11">
    <source>
        <dbReference type="ARBA" id="ARBA00031472"/>
    </source>
</evidence>
<dbReference type="PANTHER" id="PTHR30204:SF16">
    <property type="entry name" value="HTH-TYPE TRANSCRIPTIONAL REGULATOR CUER"/>
    <property type="match status" value="1"/>
</dbReference>
<evidence type="ECO:0000256" key="4">
    <source>
        <dbReference type="ARBA" id="ARBA00022490"/>
    </source>
</evidence>
<gene>
    <name evidence="14" type="ORF">BC353_05320</name>
</gene>
<dbReference type="NCBIfam" id="TIGR02044">
    <property type="entry name" value="CueR"/>
    <property type="match status" value="1"/>
</dbReference>
<comment type="caution">
    <text evidence="14">The sequence shown here is derived from an EMBL/GenBank/DDBJ whole genome shotgun (WGS) entry which is preliminary data.</text>
</comment>
<keyword evidence="7" id="KW-0805">Transcription regulation</keyword>
<dbReference type="CDD" id="cd01108">
    <property type="entry name" value="HTH_CueR"/>
    <property type="match status" value="1"/>
</dbReference>
<keyword evidence="6" id="KW-0186">Copper</keyword>
<keyword evidence="9" id="KW-0010">Activator</keyword>
<dbReference type="PANTHER" id="PTHR30204">
    <property type="entry name" value="REDOX-CYCLING DRUG-SENSING TRANSCRIPTIONAL ACTIVATOR SOXR"/>
    <property type="match status" value="1"/>
</dbReference>
<dbReference type="SMART" id="SM00422">
    <property type="entry name" value="HTH_MERR"/>
    <property type="match status" value="1"/>
</dbReference>
<proteinExistence type="predicted"/>
<dbReference type="Pfam" id="PF09278">
    <property type="entry name" value="MerR-DNA-bind"/>
    <property type="match status" value="1"/>
</dbReference>
<accession>A0A085SV15</accession>
<dbReference type="InterPro" id="IPR009061">
    <property type="entry name" value="DNA-bd_dom_put_sf"/>
</dbReference>